<keyword evidence="4" id="KW-0997">Cell inner membrane</keyword>
<evidence type="ECO:0000256" key="1">
    <source>
        <dbReference type="ARBA" id="ARBA00004308"/>
    </source>
</evidence>
<dbReference type="Proteomes" id="UP000325289">
    <property type="component" value="Unassembled WGS sequence"/>
</dbReference>
<organism evidence="6 7">
    <name type="scientific">Roseivivax sediminis</name>
    <dbReference type="NCBI Taxonomy" id="936889"/>
    <lineage>
        <taxon>Bacteria</taxon>
        <taxon>Pseudomonadati</taxon>
        <taxon>Pseudomonadota</taxon>
        <taxon>Alphaproteobacteria</taxon>
        <taxon>Rhodobacterales</taxon>
        <taxon>Roseobacteraceae</taxon>
        <taxon>Roseivivax</taxon>
    </lineage>
</organism>
<dbReference type="OrthoDB" id="570524at2"/>
<proteinExistence type="predicted"/>
<accession>A0A1I1YSU0</accession>
<dbReference type="GO" id="GO:0005524">
    <property type="term" value="F:ATP binding"/>
    <property type="evidence" value="ECO:0007669"/>
    <property type="project" value="UniProtKB-KW"/>
</dbReference>
<keyword evidence="5" id="KW-0472">Membrane</keyword>
<dbReference type="PANTHER" id="PTHR30024:SF43">
    <property type="entry name" value="BLL4572 PROTEIN"/>
    <property type="match status" value="1"/>
</dbReference>
<keyword evidence="6" id="KW-0067">ATP-binding</keyword>
<protein>
    <submittedName>
        <fullName evidence="6">NitT/TauT family transport system ATP-binding protein</fullName>
    </submittedName>
</protein>
<keyword evidence="6" id="KW-0547">Nucleotide-binding</keyword>
<evidence type="ECO:0000256" key="2">
    <source>
        <dbReference type="ARBA" id="ARBA00022448"/>
    </source>
</evidence>
<dbReference type="Pfam" id="PF13379">
    <property type="entry name" value="NMT1_2"/>
    <property type="match status" value="1"/>
</dbReference>
<evidence type="ECO:0000256" key="3">
    <source>
        <dbReference type="ARBA" id="ARBA00022475"/>
    </source>
</evidence>
<dbReference type="SUPFAM" id="SSF53850">
    <property type="entry name" value="Periplasmic binding protein-like II"/>
    <property type="match status" value="1"/>
</dbReference>
<keyword evidence="7" id="KW-1185">Reference proteome</keyword>
<dbReference type="RefSeq" id="WP_149756305.1">
    <property type="nucleotide sequence ID" value="NZ_FOMS01000007.1"/>
</dbReference>
<gene>
    <name evidence="6" type="ORF">SAMN04515678_107198</name>
</gene>
<reference evidence="6 7" key="1">
    <citation type="submission" date="2016-10" db="EMBL/GenBank/DDBJ databases">
        <authorList>
            <person name="Varghese N."/>
            <person name="Submissions S."/>
        </authorList>
    </citation>
    <scope>NUCLEOTIDE SEQUENCE [LARGE SCALE GENOMIC DNA]</scope>
    <source>
        <strain evidence="7">YIM D21,KCTC 23444,ACCC 10710</strain>
    </source>
</reference>
<dbReference type="PANTHER" id="PTHR30024">
    <property type="entry name" value="ALIPHATIC SULFONATES-BINDING PROTEIN-RELATED"/>
    <property type="match status" value="1"/>
</dbReference>
<dbReference type="AlphaFoldDB" id="A0A1I1YSU0"/>
<evidence type="ECO:0000256" key="4">
    <source>
        <dbReference type="ARBA" id="ARBA00022519"/>
    </source>
</evidence>
<keyword evidence="2" id="KW-0813">Transport</keyword>
<sequence length="391" mass="41329">MRTVTLSVAFNPLVDAAPLIVAERMGFAAEEGLSLDLRRAPSWSAVRDLLSFGHVEAAHLLSPVPVAQALGLGGTATTLDAVSVLSVNGNVVGVSAAMAERLRAAGHDFAFDDAGAAGRALIAAADAPLRVGVPFPFSMHAELMFYWLSALGLPAPQNLSVRTFPPATMADALKAGEIDAFCVGEPWGSYAVETGGATLLLPGAAIWAFSPEKVLAVRADWATAEPDLRGRLIRAVWRAGRWLSDPGSLTIAAELLSRAEHLGIAAELIERALSGRIVVSARGEERQVPRFVEFHRFCANFPWRSQGAWIGAQLSARTGLDRAQAAAAAAERFRSDYFRAAMAPTQCDIPSASSRLEGALSADTPAGSRSGRLILARDTFFDGQVFDPALS</sequence>
<dbReference type="Gene3D" id="3.40.190.10">
    <property type="entry name" value="Periplasmic binding protein-like II"/>
    <property type="match status" value="2"/>
</dbReference>
<comment type="subcellular location">
    <subcellularLocation>
        <location evidence="1">Endomembrane system</location>
    </subcellularLocation>
</comment>
<keyword evidence="3" id="KW-1003">Cell membrane</keyword>
<dbReference type="CDD" id="cd13553">
    <property type="entry name" value="PBP2_NrtA_CpmA_like"/>
    <property type="match status" value="1"/>
</dbReference>
<dbReference type="EMBL" id="FOMS01000007">
    <property type="protein sequence ID" value="SFE22685.1"/>
    <property type="molecule type" value="Genomic_DNA"/>
</dbReference>
<name>A0A1I1YSU0_9RHOB</name>
<evidence type="ECO:0000313" key="6">
    <source>
        <dbReference type="EMBL" id="SFE22685.1"/>
    </source>
</evidence>
<dbReference type="InterPro" id="IPR044527">
    <property type="entry name" value="NrtA/CpmA_ABC-bd_dom"/>
</dbReference>
<evidence type="ECO:0000256" key="5">
    <source>
        <dbReference type="ARBA" id="ARBA00023136"/>
    </source>
</evidence>
<dbReference type="GO" id="GO:0012505">
    <property type="term" value="C:endomembrane system"/>
    <property type="evidence" value="ECO:0007669"/>
    <property type="project" value="UniProtKB-SubCell"/>
</dbReference>
<evidence type="ECO:0000313" key="7">
    <source>
        <dbReference type="Proteomes" id="UP000325289"/>
    </source>
</evidence>